<protein>
    <submittedName>
        <fullName evidence="1">Uncharacterized protein</fullName>
    </submittedName>
</protein>
<dbReference type="EMBL" id="JATN01000322">
    <property type="protein sequence ID" value="EUC55763.1"/>
    <property type="molecule type" value="Genomic_DNA"/>
</dbReference>
<dbReference type="Proteomes" id="UP000030108">
    <property type="component" value="Unassembled WGS sequence"/>
</dbReference>
<name>X8J074_9AGAM</name>
<proteinExistence type="predicted"/>
<evidence type="ECO:0000313" key="2">
    <source>
        <dbReference type="Proteomes" id="UP000030108"/>
    </source>
</evidence>
<accession>X8J074</accession>
<evidence type="ECO:0000313" key="1">
    <source>
        <dbReference type="EMBL" id="EUC55763.1"/>
    </source>
</evidence>
<comment type="caution">
    <text evidence="1">The sequence shown here is derived from an EMBL/GenBank/DDBJ whole genome shotgun (WGS) entry which is preliminary data.</text>
</comment>
<reference evidence="2" key="1">
    <citation type="journal article" date="2014" name="Genome Announc.">
        <title>Draft genome sequence of the plant-pathogenic soil fungus Rhizoctonia solani anastomosis group 3 strain Rhs1AP.</title>
        <authorList>
            <person name="Cubeta M.A."/>
            <person name="Thomas E."/>
            <person name="Dean R.A."/>
            <person name="Jabaji S."/>
            <person name="Neate S.M."/>
            <person name="Tavantzis S."/>
            <person name="Toda T."/>
            <person name="Vilgalys R."/>
            <person name="Bharathan N."/>
            <person name="Fedorova-Abrams N."/>
            <person name="Pakala S.B."/>
            <person name="Pakala S.M."/>
            <person name="Zafar N."/>
            <person name="Joardar V."/>
            <person name="Losada L."/>
            <person name="Nierman W.C."/>
        </authorList>
    </citation>
    <scope>NUCLEOTIDE SEQUENCE [LARGE SCALE GENOMIC DNA]</scope>
    <source>
        <strain evidence="2">AG-3</strain>
    </source>
</reference>
<gene>
    <name evidence="1" type="ORF">RSOL_134520</name>
</gene>
<dbReference type="AlphaFoldDB" id="X8J074"/>
<organism evidence="1 2">
    <name type="scientific">Rhizoctonia solani AG-3 Rhs1AP</name>
    <dbReference type="NCBI Taxonomy" id="1086054"/>
    <lineage>
        <taxon>Eukaryota</taxon>
        <taxon>Fungi</taxon>
        <taxon>Dikarya</taxon>
        <taxon>Basidiomycota</taxon>
        <taxon>Agaricomycotina</taxon>
        <taxon>Agaricomycetes</taxon>
        <taxon>Cantharellales</taxon>
        <taxon>Ceratobasidiaceae</taxon>
        <taxon>Rhizoctonia</taxon>
    </lineage>
</organism>
<sequence length="39" mass="4310">MPHAYIHLVGARSHTSTVHEQPGNSYPCMLLLAARSYSL</sequence>